<dbReference type="PANTHER" id="PTHR34583:SF2">
    <property type="entry name" value="ANTIPORTER SUBUNIT MNHC2-RELATED"/>
    <property type="match status" value="1"/>
</dbReference>
<reference evidence="9" key="1">
    <citation type="journal article" date="2019" name="Int. J. Syst. Evol. Microbiol.">
        <title>The Global Catalogue of Microorganisms (GCM) 10K type strain sequencing project: providing services to taxonomists for standard genome sequencing and annotation.</title>
        <authorList>
            <consortium name="The Broad Institute Genomics Platform"/>
            <consortium name="The Broad Institute Genome Sequencing Center for Infectious Disease"/>
            <person name="Wu L."/>
            <person name="Ma J."/>
        </authorList>
    </citation>
    <scope>NUCLEOTIDE SEQUENCE [LARGE SCALE GENOMIC DNA]</scope>
    <source>
        <strain evidence="9">CCUG 49452</strain>
    </source>
</reference>
<dbReference type="NCBIfam" id="NF006573">
    <property type="entry name" value="PRK09094.1"/>
    <property type="match status" value="1"/>
</dbReference>
<evidence type="ECO:0000256" key="4">
    <source>
        <dbReference type="ARBA" id="ARBA00022692"/>
    </source>
</evidence>
<proteinExistence type="inferred from homology"/>
<gene>
    <name evidence="8" type="ORF">ACFO6X_03430</name>
</gene>
<feature type="transmembrane region" description="Helical" evidence="7">
    <location>
        <begin position="6"/>
        <end position="21"/>
    </location>
</feature>
<keyword evidence="3" id="KW-1003">Cell membrane</keyword>
<feature type="transmembrane region" description="Helical" evidence="7">
    <location>
        <begin position="28"/>
        <end position="51"/>
    </location>
</feature>
<keyword evidence="6 7" id="KW-0472">Membrane</keyword>
<dbReference type="InterPro" id="IPR039428">
    <property type="entry name" value="NUOK/Mnh_C1-like"/>
</dbReference>
<evidence type="ECO:0000256" key="7">
    <source>
        <dbReference type="SAM" id="Phobius"/>
    </source>
</evidence>
<accession>A0ABV9QAZ4</accession>
<dbReference type="RefSeq" id="WP_382430077.1">
    <property type="nucleotide sequence ID" value="NZ_JBHSHJ010000002.1"/>
</dbReference>
<dbReference type="PANTHER" id="PTHR34583">
    <property type="entry name" value="ANTIPORTER SUBUNIT MNHC2-RELATED"/>
    <property type="match status" value="1"/>
</dbReference>
<feature type="transmembrane region" description="Helical" evidence="7">
    <location>
        <begin position="77"/>
        <end position="99"/>
    </location>
</feature>
<evidence type="ECO:0000256" key="1">
    <source>
        <dbReference type="ARBA" id="ARBA00004651"/>
    </source>
</evidence>
<evidence type="ECO:0000256" key="3">
    <source>
        <dbReference type="ARBA" id="ARBA00022475"/>
    </source>
</evidence>
<comment type="subcellular location">
    <subcellularLocation>
        <location evidence="1">Cell membrane</location>
        <topology evidence="1">Multi-pass membrane protein</topology>
    </subcellularLocation>
</comment>
<keyword evidence="9" id="KW-1185">Reference proteome</keyword>
<keyword evidence="5 7" id="KW-1133">Transmembrane helix</keyword>
<organism evidence="8 9">
    <name type="scientific">Giesbergeria sinuosa</name>
    <dbReference type="NCBI Taxonomy" id="80883"/>
    <lineage>
        <taxon>Bacteria</taxon>
        <taxon>Pseudomonadati</taxon>
        <taxon>Pseudomonadota</taxon>
        <taxon>Betaproteobacteria</taxon>
        <taxon>Burkholderiales</taxon>
        <taxon>Comamonadaceae</taxon>
        <taxon>Giesbergeria</taxon>
    </lineage>
</organism>
<evidence type="ECO:0000313" key="8">
    <source>
        <dbReference type="EMBL" id="MFC4788039.1"/>
    </source>
</evidence>
<evidence type="ECO:0000256" key="6">
    <source>
        <dbReference type="ARBA" id="ARBA00023136"/>
    </source>
</evidence>
<name>A0ABV9QAZ4_9BURK</name>
<keyword evidence="4 7" id="KW-0812">Transmembrane</keyword>
<evidence type="ECO:0000256" key="5">
    <source>
        <dbReference type="ARBA" id="ARBA00022989"/>
    </source>
</evidence>
<evidence type="ECO:0000313" key="9">
    <source>
        <dbReference type="Proteomes" id="UP001596001"/>
    </source>
</evidence>
<protein>
    <submittedName>
        <fullName evidence="8">Na+/H+ antiporter subunit C</fullName>
    </submittedName>
</protein>
<dbReference type="EMBL" id="JBHSHJ010000002">
    <property type="protein sequence ID" value="MFC4788039.1"/>
    <property type="molecule type" value="Genomic_DNA"/>
</dbReference>
<sequence length="122" mass="12989">MEMTLALAIGVLTGSGVWLLLRPRTFQVIMGLSLLSYAVNLFIFSMGRLGLSTGMEPVLRSGVAQDLAHYADPLPQALVLTAIVIGFAMTALFLVVLLASRGLAGNDHVDGRDPGQHPEENT</sequence>
<comment type="caution">
    <text evidence="8">The sequence shown here is derived from an EMBL/GenBank/DDBJ whole genome shotgun (WGS) entry which is preliminary data.</text>
</comment>
<dbReference type="Proteomes" id="UP001596001">
    <property type="component" value="Unassembled WGS sequence"/>
</dbReference>
<evidence type="ECO:0000256" key="2">
    <source>
        <dbReference type="ARBA" id="ARBA00010388"/>
    </source>
</evidence>
<dbReference type="Pfam" id="PF00420">
    <property type="entry name" value="Oxidored_q2"/>
    <property type="match status" value="1"/>
</dbReference>
<dbReference type="InterPro" id="IPR050601">
    <property type="entry name" value="CPA3_antiporter_subunitC"/>
</dbReference>
<comment type="similarity">
    <text evidence="2">Belongs to the CPA3 antiporters (TC 2.A.63) subunit C family.</text>
</comment>
<dbReference type="Gene3D" id="1.10.287.3510">
    <property type="match status" value="1"/>
</dbReference>